<protein>
    <submittedName>
        <fullName evidence="1">Uncharacterized protein</fullName>
    </submittedName>
</protein>
<sequence>MSSSFAQPSIPPPTRTLESPSTPTTSFPSKEPISKTYKAYFSQEEVDLLFTKQRGKLTTAKAEKIKQVACGFIDAVGLRIGFPRRVIATAKLHDTLKKPRDLILASYAIRHPELLKGRLTLSVDPASIDPKQLESERKRILSIERLVLETLCFNFIVGAEGSGSPGLDVFGLSIKLGKRAGYRQPADTTGMSQEEKDMMSDIHAFLGDVDQWHKGGQTPWLQDIPVTLDDIYGWFSFLTVVNAGLALIDVALDIVHLMLDLIGTGHYAVLWYTSLAIRHVTFRCIATSKERSCE</sequence>
<reference evidence="1" key="1">
    <citation type="submission" date="2023-04" db="EMBL/GenBank/DDBJ databases">
        <title>Draft Genome sequencing of Naganishia species isolated from polar environments using Oxford Nanopore Technology.</title>
        <authorList>
            <person name="Leo P."/>
            <person name="Venkateswaran K."/>
        </authorList>
    </citation>
    <scope>NUCLEOTIDE SEQUENCE</scope>
    <source>
        <strain evidence="1">MNA-CCFEE 5261</strain>
    </source>
</reference>
<dbReference type="Proteomes" id="UP001241377">
    <property type="component" value="Unassembled WGS sequence"/>
</dbReference>
<proteinExistence type="predicted"/>
<keyword evidence="2" id="KW-1185">Reference proteome</keyword>
<comment type="caution">
    <text evidence="1">The sequence shown here is derived from an EMBL/GenBank/DDBJ whole genome shotgun (WGS) entry which is preliminary data.</text>
</comment>
<accession>A0ACC2VCN4</accession>
<dbReference type="EMBL" id="JASBWR010000092">
    <property type="protein sequence ID" value="KAJ9096601.1"/>
    <property type="molecule type" value="Genomic_DNA"/>
</dbReference>
<gene>
    <name evidence="1" type="ORF">QFC19_007134</name>
</gene>
<name>A0ACC2VCN4_9TREE</name>
<evidence type="ECO:0000313" key="2">
    <source>
        <dbReference type="Proteomes" id="UP001241377"/>
    </source>
</evidence>
<evidence type="ECO:0000313" key="1">
    <source>
        <dbReference type="EMBL" id="KAJ9096601.1"/>
    </source>
</evidence>
<organism evidence="1 2">
    <name type="scientific">Naganishia cerealis</name>
    <dbReference type="NCBI Taxonomy" id="610337"/>
    <lineage>
        <taxon>Eukaryota</taxon>
        <taxon>Fungi</taxon>
        <taxon>Dikarya</taxon>
        <taxon>Basidiomycota</taxon>
        <taxon>Agaricomycotina</taxon>
        <taxon>Tremellomycetes</taxon>
        <taxon>Filobasidiales</taxon>
        <taxon>Filobasidiaceae</taxon>
        <taxon>Naganishia</taxon>
    </lineage>
</organism>